<organism evidence="4 5">
    <name type="scientific">Pedobacter rhodius</name>
    <dbReference type="NCBI Taxonomy" id="3004098"/>
    <lineage>
        <taxon>Bacteria</taxon>
        <taxon>Pseudomonadati</taxon>
        <taxon>Bacteroidota</taxon>
        <taxon>Sphingobacteriia</taxon>
        <taxon>Sphingobacteriales</taxon>
        <taxon>Sphingobacteriaceae</taxon>
        <taxon>Pedobacter</taxon>
    </lineage>
</organism>
<dbReference type="PANTHER" id="PTHR44591">
    <property type="entry name" value="STRESS RESPONSE REGULATOR PROTEIN 1"/>
    <property type="match status" value="1"/>
</dbReference>
<dbReference type="Gene3D" id="3.40.50.2300">
    <property type="match status" value="1"/>
</dbReference>
<dbReference type="SMART" id="SM00448">
    <property type="entry name" value="REC"/>
    <property type="match status" value="1"/>
</dbReference>
<evidence type="ECO:0000313" key="4">
    <source>
        <dbReference type="EMBL" id="MCZ4223990.1"/>
    </source>
</evidence>
<dbReference type="Pfam" id="PF00072">
    <property type="entry name" value="Response_reg"/>
    <property type="match status" value="1"/>
</dbReference>
<dbReference type="SUPFAM" id="SSF52172">
    <property type="entry name" value="CheY-like"/>
    <property type="match status" value="1"/>
</dbReference>
<gene>
    <name evidence="4" type="ORF">O0931_11815</name>
</gene>
<dbReference type="PROSITE" id="PS50110">
    <property type="entry name" value="RESPONSE_REGULATORY"/>
    <property type="match status" value="1"/>
</dbReference>
<reference evidence="4" key="1">
    <citation type="submission" date="2022-12" db="EMBL/GenBank/DDBJ databases">
        <title>Genome sequence of SJ11.</title>
        <authorList>
            <person name="Woo H."/>
        </authorList>
    </citation>
    <scope>NUCLEOTIDE SEQUENCE</scope>
    <source>
        <strain evidence="4">SJ11</strain>
    </source>
</reference>
<keyword evidence="5" id="KW-1185">Reference proteome</keyword>
<proteinExistence type="predicted"/>
<dbReference type="RefSeq" id="WP_269415785.1">
    <property type="nucleotide sequence ID" value="NZ_JAPWGL010000003.1"/>
</dbReference>
<dbReference type="InterPro" id="IPR050595">
    <property type="entry name" value="Bact_response_regulator"/>
</dbReference>
<feature type="modified residue" description="4-aspartylphosphate" evidence="2">
    <location>
        <position position="56"/>
    </location>
</feature>
<feature type="domain" description="Response regulatory" evidence="3">
    <location>
        <begin position="5"/>
        <end position="120"/>
    </location>
</feature>
<dbReference type="CDD" id="cd00156">
    <property type="entry name" value="REC"/>
    <property type="match status" value="1"/>
</dbReference>
<dbReference type="EMBL" id="JAPWGL010000003">
    <property type="protein sequence ID" value="MCZ4223990.1"/>
    <property type="molecule type" value="Genomic_DNA"/>
</dbReference>
<evidence type="ECO:0000256" key="1">
    <source>
        <dbReference type="ARBA" id="ARBA00022553"/>
    </source>
</evidence>
<comment type="caution">
    <text evidence="4">The sequence shown here is derived from an EMBL/GenBank/DDBJ whole genome shotgun (WGS) entry which is preliminary data.</text>
</comment>
<evidence type="ECO:0000259" key="3">
    <source>
        <dbReference type="PROSITE" id="PS50110"/>
    </source>
</evidence>
<dbReference type="InterPro" id="IPR001789">
    <property type="entry name" value="Sig_transdc_resp-reg_receiver"/>
</dbReference>
<name>A0ABT4KYX1_9SPHI</name>
<evidence type="ECO:0000256" key="2">
    <source>
        <dbReference type="PROSITE-ProRule" id="PRU00169"/>
    </source>
</evidence>
<evidence type="ECO:0000313" key="5">
    <source>
        <dbReference type="Proteomes" id="UP001144341"/>
    </source>
</evidence>
<dbReference type="Proteomes" id="UP001144341">
    <property type="component" value="Unassembled WGS sequence"/>
</dbReference>
<dbReference type="InterPro" id="IPR011006">
    <property type="entry name" value="CheY-like_superfamily"/>
</dbReference>
<protein>
    <submittedName>
        <fullName evidence="4">Response regulator</fullName>
    </submittedName>
</protein>
<sequence length="120" mass="13711">MSRKSILILDDDYNILDALTALFEYENYSIVTLSQLYSVDIFEDICLLKPDVILLDINFGAFNGMDLCLQLKENLQTANYKIILMSAGNYEQIAFKSKCDYYIQKPFQSSTLLAKVAQLT</sequence>
<keyword evidence="1 2" id="KW-0597">Phosphoprotein</keyword>
<accession>A0ABT4KYX1</accession>
<dbReference type="PANTHER" id="PTHR44591:SF3">
    <property type="entry name" value="RESPONSE REGULATORY DOMAIN-CONTAINING PROTEIN"/>
    <property type="match status" value="1"/>
</dbReference>